<protein>
    <submittedName>
        <fullName evidence="2">Uncharacterized protein</fullName>
    </submittedName>
</protein>
<gene>
    <name evidence="2" type="ORF">OsJ_24629</name>
</gene>
<proteinExistence type="predicted"/>
<evidence type="ECO:0000256" key="1">
    <source>
        <dbReference type="SAM" id="MobiDB-lite"/>
    </source>
</evidence>
<dbReference type="Proteomes" id="UP000007752">
    <property type="component" value="Chromosome 7"/>
</dbReference>
<reference evidence="2" key="2">
    <citation type="submission" date="2008-12" db="EMBL/GenBank/DDBJ databases">
        <title>Improved gene annotation of the rice (Oryza sativa) genomes.</title>
        <authorList>
            <person name="Wang J."/>
            <person name="Li R."/>
            <person name="Fan W."/>
            <person name="Huang Q."/>
            <person name="Zhang J."/>
            <person name="Zhou Y."/>
            <person name="Hu Y."/>
            <person name="Zi S."/>
            <person name="Li J."/>
            <person name="Ni P."/>
            <person name="Zheng H."/>
            <person name="Zhang Y."/>
            <person name="Zhao M."/>
            <person name="Hao Q."/>
            <person name="McDermott J."/>
            <person name="Samudrala R."/>
            <person name="Kristiansen K."/>
            <person name="Wong G.K.-S."/>
        </authorList>
    </citation>
    <scope>NUCLEOTIDE SEQUENCE</scope>
</reference>
<dbReference type="AlphaFoldDB" id="B9FXR8"/>
<reference evidence="2" key="1">
    <citation type="journal article" date="2005" name="PLoS Biol.">
        <title>The genomes of Oryza sativa: a history of duplications.</title>
        <authorList>
            <person name="Yu J."/>
            <person name="Wang J."/>
            <person name="Lin W."/>
            <person name="Li S."/>
            <person name="Li H."/>
            <person name="Zhou J."/>
            <person name="Ni P."/>
            <person name="Dong W."/>
            <person name="Hu S."/>
            <person name="Zeng C."/>
            <person name="Zhang J."/>
            <person name="Zhang Y."/>
            <person name="Li R."/>
            <person name="Xu Z."/>
            <person name="Li S."/>
            <person name="Li X."/>
            <person name="Zheng H."/>
            <person name="Cong L."/>
            <person name="Lin L."/>
            <person name="Yin J."/>
            <person name="Geng J."/>
            <person name="Li G."/>
            <person name="Shi J."/>
            <person name="Liu J."/>
            <person name="Lv H."/>
            <person name="Li J."/>
            <person name="Wang J."/>
            <person name="Deng Y."/>
            <person name="Ran L."/>
            <person name="Shi X."/>
            <person name="Wang X."/>
            <person name="Wu Q."/>
            <person name="Li C."/>
            <person name="Ren X."/>
            <person name="Wang J."/>
            <person name="Wang X."/>
            <person name="Li D."/>
            <person name="Liu D."/>
            <person name="Zhang X."/>
            <person name="Ji Z."/>
            <person name="Zhao W."/>
            <person name="Sun Y."/>
            <person name="Zhang Z."/>
            <person name="Bao J."/>
            <person name="Han Y."/>
            <person name="Dong L."/>
            <person name="Ji J."/>
            <person name="Chen P."/>
            <person name="Wu S."/>
            <person name="Liu J."/>
            <person name="Xiao Y."/>
            <person name="Bu D."/>
            <person name="Tan J."/>
            <person name="Yang L."/>
            <person name="Ye C."/>
            <person name="Zhang J."/>
            <person name="Xu J."/>
            <person name="Zhou Y."/>
            <person name="Yu Y."/>
            <person name="Zhang B."/>
            <person name="Zhuang S."/>
            <person name="Wei H."/>
            <person name="Liu B."/>
            <person name="Lei M."/>
            <person name="Yu H."/>
            <person name="Li Y."/>
            <person name="Xu H."/>
            <person name="Wei S."/>
            <person name="He X."/>
            <person name="Fang L."/>
            <person name="Zhang Z."/>
            <person name="Zhang Y."/>
            <person name="Huang X."/>
            <person name="Su Z."/>
            <person name="Tong W."/>
            <person name="Li J."/>
            <person name="Tong Z."/>
            <person name="Li S."/>
            <person name="Ye J."/>
            <person name="Wang L."/>
            <person name="Fang L."/>
            <person name="Lei T."/>
            <person name="Chen C."/>
            <person name="Chen H."/>
            <person name="Xu Z."/>
            <person name="Li H."/>
            <person name="Huang H."/>
            <person name="Zhang F."/>
            <person name="Xu H."/>
            <person name="Li N."/>
            <person name="Zhao C."/>
            <person name="Li S."/>
            <person name="Dong L."/>
            <person name="Huang Y."/>
            <person name="Li L."/>
            <person name="Xi Y."/>
            <person name="Qi Q."/>
            <person name="Li W."/>
            <person name="Zhang B."/>
            <person name="Hu W."/>
            <person name="Zhang Y."/>
            <person name="Tian X."/>
            <person name="Jiao Y."/>
            <person name="Liang X."/>
            <person name="Jin J."/>
            <person name="Gao L."/>
            <person name="Zheng W."/>
            <person name="Hao B."/>
            <person name="Liu S."/>
            <person name="Wang W."/>
            <person name="Yuan L."/>
            <person name="Cao M."/>
            <person name="McDermott J."/>
            <person name="Samudrala R."/>
            <person name="Wang J."/>
            <person name="Wong G.K."/>
            <person name="Yang H."/>
        </authorList>
    </citation>
    <scope>NUCLEOTIDE SEQUENCE [LARGE SCALE GENOMIC DNA]</scope>
</reference>
<feature type="compositionally biased region" description="Gly residues" evidence="1">
    <location>
        <begin position="55"/>
        <end position="75"/>
    </location>
</feature>
<sequence>MVAAIGRRQLVMAVSLDAGSSWRRQPRCDGVGQLAARWWRATARRQFAEAVVGVGGSGDGSCDSGGGGNVGGEEGVGCEWRGRKPAWRREVQPMVAEAGSAREAQAAEMEAGLAREARPVEGGRIGARRVRWRRPAWRREARPVMEEAT</sequence>
<organism evidence="2">
    <name type="scientific">Oryza sativa subsp. japonica</name>
    <name type="common">Rice</name>
    <dbReference type="NCBI Taxonomy" id="39947"/>
    <lineage>
        <taxon>Eukaryota</taxon>
        <taxon>Viridiplantae</taxon>
        <taxon>Streptophyta</taxon>
        <taxon>Embryophyta</taxon>
        <taxon>Tracheophyta</taxon>
        <taxon>Spermatophyta</taxon>
        <taxon>Magnoliopsida</taxon>
        <taxon>Liliopsida</taxon>
        <taxon>Poales</taxon>
        <taxon>Poaceae</taxon>
        <taxon>BOP clade</taxon>
        <taxon>Oryzoideae</taxon>
        <taxon>Oryzeae</taxon>
        <taxon>Oryzinae</taxon>
        <taxon>Oryza</taxon>
        <taxon>Oryza sativa</taxon>
    </lineage>
</organism>
<accession>B9FXR8</accession>
<feature type="region of interest" description="Disordered" evidence="1">
    <location>
        <begin position="55"/>
        <end position="77"/>
    </location>
</feature>
<name>B9FXR8_ORYSJ</name>
<evidence type="ECO:0000313" key="2">
    <source>
        <dbReference type="EMBL" id="EEE67355.1"/>
    </source>
</evidence>
<dbReference type="EMBL" id="CM000144">
    <property type="protein sequence ID" value="EEE67355.1"/>
    <property type="molecule type" value="Genomic_DNA"/>
</dbReference>